<comment type="subcellular location">
    <subcellularLocation>
        <location evidence="1">Membrane</location>
        <topology evidence="1">Multi-pass membrane protein</topology>
    </subcellularLocation>
</comment>
<dbReference type="GO" id="GO:0016020">
    <property type="term" value="C:membrane"/>
    <property type="evidence" value="ECO:0007669"/>
    <property type="project" value="UniProtKB-SubCell"/>
</dbReference>
<evidence type="ECO:0000256" key="4">
    <source>
        <dbReference type="ARBA" id="ARBA00022723"/>
    </source>
</evidence>
<accession>A0A812B7J6</accession>
<keyword evidence="4" id="KW-0479">Metal-binding</keyword>
<evidence type="ECO:0000256" key="2">
    <source>
        <dbReference type="ARBA" id="ARBA00022679"/>
    </source>
</evidence>
<dbReference type="GO" id="GO:0008270">
    <property type="term" value="F:zinc ion binding"/>
    <property type="evidence" value="ECO:0007669"/>
    <property type="project" value="UniProtKB-KW"/>
</dbReference>
<evidence type="ECO:0000256" key="10">
    <source>
        <dbReference type="SAM" id="Phobius"/>
    </source>
</evidence>
<keyword evidence="2" id="KW-0808">Transferase</keyword>
<reference evidence="12" key="1">
    <citation type="submission" date="2021-01" db="EMBL/GenBank/DDBJ databases">
        <authorList>
            <person name="Li R."/>
            <person name="Bekaert M."/>
        </authorList>
    </citation>
    <scope>NUCLEOTIDE SEQUENCE</scope>
    <source>
        <strain evidence="12">Farmed</strain>
    </source>
</reference>
<evidence type="ECO:0000256" key="5">
    <source>
        <dbReference type="ARBA" id="ARBA00022771"/>
    </source>
</evidence>
<name>A0A812B7J6_ACAPH</name>
<keyword evidence="6" id="KW-0833">Ubl conjugation pathway</keyword>
<dbReference type="Pfam" id="PF12906">
    <property type="entry name" value="RINGv"/>
    <property type="match status" value="1"/>
</dbReference>
<dbReference type="Proteomes" id="UP000597762">
    <property type="component" value="Unassembled WGS sequence"/>
</dbReference>
<comment type="caution">
    <text evidence="12">The sequence shown here is derived from an EMBL/GenBank/DDBJ whole genome shotgun (WGS) entry which is preliminary data.</text>
</comment>
<evidence type="ECO:0000313" key="12">
    <source>
        <dbReference type="EMBL" id="CAE1174022.1"/>
    </source>
</evidence>
<keyword evidence="9 10" id="KW-0472">Membrane</keyword>
<dbReference type="PANTHER" id="PTHR46065">
    <property type="entry name" value="E3 UBIQUITIN-PROTEIN LIGASE MARCH 2/3 FAMILY MEMBER"/>
    <property type="match status" value="1"/>
</dbReference>
<dbReference type="SMART" id="SM00744">
    <property type="entry name" value="RINGv"/>
    <property type="match status" value="1"/>
</dbReference>
<dbReference type="InterPro" id="IPR011016">
    <property type="entry name" value="Znf_RING-CH"/>
</dbReference>
<evidence type="ECO:0000256" key="9">
    <source>
        <dbReference type="ARBA" id="ARBA00023136"/>
    </source>
</evidence>
<dbReference type="EMBL" id="CAHIKZ030000432">
    <property type="protein sequence ID" value="CAE1174022.1"/>
    <property type="molecule type" value="Genomic_DNA"/>
</dbReference>
<evidence type="ECO:0000256" key="1">
    <source>
        <dbReference type="ARBA" id="ARBA00004141"/>
    </source>
</evidence>
<dbReference type="PROSITE" id="PS51292">
    <property type="entry name" value="ZF_RING_CH"/>
    <property type="match status" value="1"/>
</dbReference>
<feature type="domain" description="RING-CH-type" evidence="11">
    <location>
        <begin position="49"/>
        <end position="112"/>
    </location>
</feature>
<evidence type="ECO:0000313" key="13">
    <source>
        <dbReference type="Proteomes" id="UP000597762"/>
    </source>
</evidence>
<dbReference type="GO" id="GO:0004842">
    <property type="term" value="F:ubiquitin-protein transferase activity"/>
    <property type="evidence" value="ECO:0007669"/>
    <property type="project" value="TreeGrafter"/>
</dbReference>
<dbReference type="SUPFAM" id="SSF57850">
    <property type="entry name" value="RING/U-box"/>
    <property type="match status" value="1"/>
</dbReference>
<evidence type="ECO:0000256" key="3">
    <source>
        <dbReference type="ARBA" id="ARBA00022692"/>
    </source>
</evidence>
<gene>
    <name evidence="12" type="ORF">SPHA_12916</name>
</gene>
<keyword evidence="5" id="KW-0863">Zinc-finger</keyword>
<sequence length="208" mass="23383">MSRDILENISLPEISCINKDGGVLNQEVCSPTDKKNLSKAPSSDEPTDGTTSPIYLCRICHDTGSLQGPSAMTSPCHCTGSMRYVHAHCLHSWLTTSRKNCCEICGYKFKIVRPVLRPFVDFLVDPRNQKIRSDMATDLLCLSVLTLFAVACLWLMWSGWTVPGVICLIISLFAIFDGSEKALKHHRKAWKTWKRHNQVVKIMDAFPK</sequence>
<keyword evidence="7" id="KW-0862">Zinc</keyword>
<dbReference type="Gene3D" id="3.30.40.10">
    <property type="entry name" value="Zinc/RING finger domain, C3HC4 (zinc finger)"/>
    <property type="match status" value="1"/>
</dbReference>
<dbReference type="AlphaFoldDB" id="A0A812B7J6"/>
<evidence type="ECO:0000256" key="8">
    <source>
        <dbReference type="ARBA" id="ARBA00022989"/>
    </source>
</evidence>
<keyword evidence="8 10" id="KW-1133">Transmembrane helix</keyword>
<organism evidence="12 13">
    <name type="scientific">Acanthosepion pharaonis</name>
    <name type="common">Pharaoh cuttlefish</name>
    <name type="synonym">Sepia pharaonis</name>
    <dbReference type="NCBI Taxonomy" id="158019"/>
    <lineage>
        <taxon>Eukaryota</taxon>
        <taxon>Metazoa</taxon>
        <taxon>Spiralia</taxon>
        <taxon>Lophotrochozoa</taxon>
        <taxon>Mollusca</taxon>
        <taxon>Cephalopoda</taxon>
        <taxon>Coleoidea</taxon>
        <taxon>Decapodiformes</taxon>
        <taxon>Sepiida</taxon>
        <taxon>Sepiina</taxon>
        <taxon>Sepiidae</taxon>
        <taxon>Acanthosepion</taxon>
    </lineage>
</organism>
<dbReference type="PANTHER" id="PTHR46065:SF3">
    <property type="entry name" value="FI20425P1"/>
    <property type="match status" value="1"/>
</dbReference>
<protein>
    <recommendedName>
        <fullName evidence="11">RING-CH-type domain-containing protein</fullName>
    </recommendedName>
</protein>
<feature type="transmembrane region" description="Helical" evidence="10">
    <location>
        <begin position="162"/>
        <end position="179"/>
    </location>
</feature>
<proteinExistence type="predicted"/>
<feature type="transmembrane region" description="Helical" evidence="10">
    <location>
        <begin position="136"/>
        <end position="156"/>
    </location>
</feature>
<evidence type="ECO:0000256" key="6">
    <source>
        <dbReference type="ARBA" id="ARBA00022786"/>
    </source>
</evidence>
<dbReference type="InterPro" id="IPR013083">
    <property type="entry name" value="Znf_RING/FYVE/PHD"/>
</dbReference>
<keyword evidence="3 10" id="KW-0812">Transmembrane</keyword>
<dbReference type="OrthoDB" id="264354at2759"/>
<evidence type="ECO:0000256" key="7">
    <source>
        <dbReference type="ARBA" id="ARBA00022833"/>
    </source>
</evidence>
<keyword evidence="13" id="KW-1185">Reference proteome</keyword>
<evidence type="ECO:0000259" key="11">
    <source>
        <dbReference type="PROSITE" id="PS51292"/>
    </source>
</evidence>
<dbReference type="GO" id="GO:0016567">
    <property type="term" value="P:protein ubiquitination"/>
    <property type="evidence" value="ECO:0007669"/>
    <property type="project" value="TreeGrafter"/>
</dbReference>